<accession>A0ACC5R3C0</accession>
<comment type="caution">
    <text evidence="1">The sequence shown here is derived from an EMBL/GenBank/DDBJ whole genome shotgun (WGS) entry which is preliminary data.</text>
</comment>
<sequence>MKHCIFIHTNEKQIIGALVSKYSFERFASKKDLFDVKLVDTRDYPFFQAYEGKKYLRDGLQREWRNEDLQSFTVLRFAPPEEMGYEGRSVVVDPDVFCVADVVPLLERDMGGKAIMARRRKGGSKDSDFASSVMLLDNARLKHWQLQNNFAEMFASKRDYAQWIALKLENDDTIGVLEPTWNDFDRLAPDTRLIHNTHRNTQPWKTGLPVDYRPPQKAGSLKPANIWHRVRRSLFGEYAFLGQYKKHPDSNQERLFFALLKECVEKGIVTRDMIEDQMRKNHVRHDALDVIARTSTLVERPLFAA</sequence>
<keyword evidence="2" id="KW-1185">Reference proteome</keyword>
<reference evidence="1" key="1">
    <citation type="submission" date="2021-01" db="EMBL/GenBank/DDBJ databases">
        <authorList>
            <person name="Sun Q."/>
        </authorList>
    </citation>
    <scope>NUCLEOTIDE SEQUENCE</scope>
    <source>
        <strain evidence="1">YIM B02566</strain>
    </source>
</reference>
<evidence type="ECO:0000313" key="1">
    <source>
        <dbReference type="EMBL" id="MBK1867077.1"/>
    </source>
</evidence>
<protein>
    <submittedName>
        <fullName evidence="1">Uncharacterized protein</fullName>
    </submittedName>
</protein>
<dbReference type="EMBL" id="JAENHL010000007">
    <property type="protein sequence ID" value="MBK1867077.1"/>
    <property type="molecule type" value="Genomic_DNA"/>
</dbReference>
<dbReference type="Proteomes" id="UP000616151">
    <property type="component" value="Unassembled WGS sequence"/>
</dbReference>
<proteinExistence type="predicted"/>
<name>A0ACC5R3C0_9HYPH</name>
<gene>
    <name evidence="1" type="ORF">JHL16_12035</name>
</gene>
<organism evidence="1 2">
    <name type="scientific">Taklimakanibacter albus</name>
    <dbReference type="NCBI Taxonomy" id="2800327"/>
    <lineage>
        <taxon>Bacteria</taxon>
        <taxon>Pseudomonadati</taxon>
        <taxon>Pseudomonadota</taxon>
        <taxon>Alphaproteobacteria</taxon>
        <taxon>Hyphomicrobiales</taxon>
        <taxon>Aestuariivirgaceae</taxon>
        <taxon>Taklimakanibacter</taxon>
    </lineage>
</organism>
<evidence type="ECO:0000313" key="2">
    <source>
        <dbReference type="Proteomes" id="UP000616151"/>
    </source>
</evidence>